<reference evidence="3 4" key="1">
    <citation type="journal article" date="2018" name="Mol. Biol. Evol.">
        <title>Broad Genomic Sampling Reveals a Smut Pathogenic Ancestry of the Fungal Clade Ustilaginomycotina.</title>
        <authorList>
            <person name="Kijpornyongpan T."/>
            <person name="Mondo S.J."/>
            <person name="Barry K."/>
            <person name="Sandor L."/>
            <person name="Lee J."/>
            <person name="Lipzen A."/>
            <person name="Pangilinan J."/>
            <person name="LaButti K."/>
            <person name="Hainaut M."/>
            <person name="Henrissat B."/>
            <person name="Grigoriev I.V."/>
            <person name="Spatafora J.W."/>
            <person name="Aime M.C."/>
        </authorList>
    </citation>
    <scope>NUCLEOTIDE SEQUENCE [LARGE SCALE GENOMIC DNA]</scope>
    <source>
        <strain evidence="3 4">MCA 3882</strain>
    </source>
</reference>
<evidence type="ECO:0000256" key="1">
    <source>
        <dbReference type="SAM" id="MobiDB-lite"/>
    </source>
</evidence>
<name>A0A316V4Z6_9BASI</name>
<gene>
    <name evidence="3" type="ORF">FA14DRAFT_182828</name>
</gene>
<feature type="transmembrane region" description="Helical" evidence="2">
    <location>
        <begin position="56"/>
        <end position="79"/>
    </location>
</feature>
<keyword evidence="2" id="KW-1133">Transmembrane helix</keyword>
<evidence type="ECO:0000313" key="4">
    <source>
        <dbReference type="Proteomes" id="UP000245771"/>
    </source>
</evidence>
<dbReference type="RefSeq" id="XP_025351605.1">
    <property type="nucleotide sequence ID" value="XM_025501253.1"/>
</dbReference>
<dbReference type="GeneID" id="37023034"/>
<keyword evidence="2" id="KW-0812">Transmembrane</keyword>
<dbReference type="EMBL" id="KZ819612">
    <property type="protein sequence ID" value="PWN31303.1"/>
    <property type="molecule type" value="Genomic_DNA"/>
</dbReference>
<accession>A0A316V4Z6</accession>
<feature type="transmembrane region" description="Helical" evidence="2">
    <location>
        <begin position="21"/>
        <end position="44"/>
    </location>
</feature>
<proteinExistence type="predicted"/>
<keyword evidence="2" id="KW-0472">Membrane</keyword>
<keyword evidence="4" id="KW-1185">Reference proteome</keyword>
<sequence length="126" mass="13277">MTTRVHLPRQEALYQTTGIDSLVTSVAAALAALNGIGGAGYASIDSTMGRHRVSPVVAGVIGAMVTLAVVVIALLLAFLGKSLLGKKNKSRNSSQNRPLYVYNSRDGQNTISGSSHEKSSEHEQQI</sequence>
<evidence type="ECO:0000313" key="3">
    <source>
        <dbReference type="EMBL" id="PWN31303.1"/>
    </source>
</evidence>
<protein>
    <submittedName>
        <fullName evidence="3">Uncharacterized protein</fullName>
    </submittedName>
</protein>
<organism evidence="3 4">
    <name type="scientific">Meira miltonrushii</name>
    <dbReference type="NCBI Taxonomy" id="1280837"/>
    <lineage>
        <taxon>Eukaryota</taxon>
        <taxon>Fungi</taxon>
        <taxon>Dikarya</taxon>
        <taxon>Basidiomycota</taxon>
        <taxon>Ustilaginomycotina</taxon>
        <taxon>Exobasidiomycetes</taxon>
        <taxon>Exobasidiales</taxon>
        <taxon>Brachybasidiaceae</taxon>
        <taxon>Meira</taxon>
    </lineage>
</organism>
<dbReference type="AlphaFoldDB" id="A0A316V4Z6"/>
<dbReference type="STRING" id="1280837.A0A316V4Z6"/>
<feature type="region of interest" description="Disordered" evidence="1">
    <location>
        <begin position="86"/>
        <end position="126"/>
    </location>
</feature>
<dbReference type="InParanoid" id="A0A316V4Z6"/>
<feature type="compositionally biased region" description="Basic and acidic residues" evidence="1">
    <location>
        <begin position="115"/>
        <end position="126"/>
    </location>
</feature>
<evidence type="ECO:0000256" key="2">
    <source>
        <dbReference type="SAM" id="Phobius"/>
    </source>
</evidence>
<dbReference type="Proteomes" id="UP000245771">
    <property type="component" value="Unassembled WGS sequence"/>
</dbReference>